<comment type="subunit">
    <text evidence="8">Component of the Mediator complex.</text>
</comment>
<evidence type="ECO:0000256" key="1">
    <source>
        <dbReference type="ARBA" id="ARBA00004123"/>
    </source>
</evidence>
<dbReference type="GO" id="GO:0006357">
    <property type="term" value="P:regulation of transcription by RNA polymerase II"/>
    <property type="evidence" value="ECO:0007669"/>
    <property type="project" value="InterPro"/>
</dbReference>
<dbReference type="GO" id="GO:0016592">
    <property type="term" value="C:mediator complex"/>
    <property type="evidence" value="ECO:0007669"/>
    <property type="project" value="InterPro"/>
</dbReference>
<keyword evidence="11" id="KW-1185">Reference proteome</keyword>
<keyword evidence="5 8" id="KW-0804">Transcription</keyword>
<dbReference type="GO" id="GO:0003712">
    <property type="term" value="F:transcription coregulator activity"/>
    <property type="evidence" value="ECO:0007669"/>
    <property type="project" value="InterPro"/>
</dbReference>
<proteinExistence type="inferred from homology"/>
<organism evidence="10 11">
    <name type="scientific">Multifurca ochricompacta</name>
    <dbReference type="NCBI Taxonomy" id="376703"/>
    <lineage>
        <taxon>Eukaryota</taxon>
        <taxon>Fungi</taxon>
        <taxon>Dikarya</taxon>
        <taxon>Basidiomycota</taxon>
        <taxon>Agaricomycotina</taxon>
        <taxon>Agaricomycetes</taxon>
        <taxon>Russulales</taxon>
        <taxon>Russulaceae</taxon>
        <taxon>Multifurca</taxon>
    </lineage>
</organism>
<evidence type="ECO:0000256" key="4">
    <source>
        <dbReference type="ARBA" id="ARBA00023015"/>
    </source>
</evidence>
<comment type="caution">
    <text evidence="10">The sequence shown here is derived from an EMBL/GenBank/DDBJ whole genome shotgun (WGS) entry which is preliminary data.</text>
</comment>
<dbReference type="GO" id="GO:0070847">
    <property type="term" value="C:core mediator complex"/>
    <property type="evidence" value="ECO:0007669"/>
    <property type="project" value="TreeGrafter"/>
</dbReference>
<reference evidence="10" key="1">
    <citation type="journal article" date="2022" name="New Phytol.">
        <title>Evolutionary transition to the ectomycorrhizal habit in the genomes of a hyperdiverse lineage of mushroom-forming fungi.</title>
        <authorList>
            <person name="Looney B."/>
            <person name="Miyauchi S."/>
            <person name="Morin E."/>
            <person name="Drula E."/>
            <person name="Courty P.E."/>
            <person name="Kohler A."/>
            <person name="Kuo A."/>
            <person name="LaButti K."/>
            <person name="Pangilinan J."/>
            <person name="Lipzen A."/>
            <person name="Riley R."/>
            <person name="Andreopoulos W."/>
            <person name="He G."/>
            <person name="Johnson J."/>
            <person name="Nolan M."/>
            <person name="Tritt A."/>
            <person name="Barry K.W."/>
            <person name="Grigoriev I.V."/>
            <person name="Nagy L.G."/>
            <person name="Hibbett D."/>
            <person name="Henrissat B."/>
            <person name="Matheny P.B."/>
            <person name="Labbe J."/>
            <person name="Martin F.M."/>
        </authorList>
    </citation>
    <scope>NUCLEOTIDE SEQUENCE</scope>
    <source>
        <strain evidence="10">BPL690</strain>
    </source>
</reference>
<gene>
    <name evidence="8" type="primary">MED17</name>
    <name evidence="10" type="ORF">B0F90DRAFT_1807847</name>
</gene>
<keyword evidence="4 8" id="KW-0805">Transcription regulation</keyword>
<feature type="region of interest" description="Disordered" evidence="9">
    <location>
        <begin position="71"/>
        <end position="94"/>
    </location>
</feature>
<dbReference type="Proteomes" id="UP001203297">
    <property type="component" value="Unassembled WGS sequence"/>
</dbReference>
<evidence type="ECO:0000256" key="3">
    <source>
        <dbReference type="ARBA" id="ARBA00019610"/>
    </source>
</evidence>
<dbReference type="AlphaFoldDB" id="A0AAD4MCM2"/>
<evidence type="ECO:0000313" key="10">
    <source>
        <dbReference type="EMBL" id="KAI0307178.1"/>
    </source>
</evidence>
<dbReference type="EMBL" id="WTXG01000002">
    <property type="protein sequence ID" value="KAI0307178.1"/>
    <property type="molecule type" value="Genomic_DNA"/>
</dbReference>
<comment type="similarity">
    <text evidence="2 8">Belongs to the Mediator complex subunit 17 family.</text>
</comment>
<evidence type="ECO:0000256" key="7">
    <source>
        <dbReference type="ARBA" id="ARBA00032014"/>
    </source>
</evidence>
<accession>A0AAD4MCM2</accession>
<evidence type="ECO:0000256" key="8">
    <source>
        <dbReference type="RuleBase" id="RU364140"/>
    </source>
</evidence>
<dbReference type="Pfam" id="PF10156">
    <property type="entry name" value="Med17"/>
    <property type="match status" value="1"/>
</dbReference>
<name>A0AAD4MCM2_9AGAM</name>
<evidence type="ECO:0000256" key="6">
    <source>
        <dbReference type="ARBA" id="ARBA00023242"/>
    </source>
</evidence>
<keyword evidence="6 8" id="KW-0539">Nucleus</keyword>
<evidence type="ECO:0000256" key="5">
    <source>
        <dbReference type="ARBA" id="ARBA00023163"/>
    </source>
</evidence>
<protein>
    <recommendedName>
        <fullName evidence="3 8">Mediator of RNA polymerase II transcription subunit 17</fullName>
    </recommendedName>
    <alternativeName>
        <fullName evidence="7 8">Mediator complex subunit 17</fullName>
    </alternativeName>
</protein>
<comment type="function">
    <text evidence="8">Component of the Mediator complex, a coactivator involved in the regulated transcription of nearly all RNA polymerase II-dependent genes. Mediator functions as a bridge to convey information from gene-specific regulatory proteins to the basal RNA polymerase II transcription machinery. Mediator is recruited to promoters by direct interactions with regulatory proteins and serves as a scaffold for the assembly of a functional preinitiation complex with RNA polymerase II and the general transcription factors.</text>
</comment>
<evidence type="ECO:0000313" key="11">
    <source>
        <dbReference type="Proteomes" id="UP001203297"/>
    </source>
</evidence>
<sequence>MSRTGLKLSLERLYKDDFGRLIPTVFDITADGRMDEHPGTRLGENLRRMFLERGLDFFDQDEEQRWANEPFDNHDVASQPPIPETVPGGQNTEPMSPETLSNMRLEILPQLHIALGEMTLAKDILSLYAASTAPTSIPSALHVDPPSVSTLPNDILSSSSVMKPPSIPSVQSFDSRLVAGGKDGSLRKASELFKSAANAVERGHDVGARYWMDALKIRRRNWGLTPAPLPLGVPTGRGAERTTKDFLISFGLSESSPVFRQRATGQLATYGSDEPIVLPRRQRTVLCIIVKTMGAPRVERIACNNLTAELSDCDLLQATLRGAQREILEQEIFSLLIRDASVLPTSSVRVSERLLVVEATQTLRYAQTVDSDPISRAKCDLIYHFLHLLLLREHTFRRLVRIGAPEALPPKAFPDLALPSHPTLPLLQPVIDLLQYEYFCVRVKAEMNSIVQIVRLAGIPVKFHFDAIGENSTGVLESLIGALRRAQLIWYPHSRSLRFTFSSPSSLVAHLSQATLPVSSIPQLQCLLQRICEMGTEMSERLSGTWLVDMPMNRVVGKWEGHMLTFSVMCDEDLQCSVSRLVRLTGHEEAISKTYATGSTAMFSWIREIIELSLAGH</sequence>
<evidence type="ECO:0000256" key="9">
    <source>
        <dbReference type="SAM" id="MobiDB-lite"/>
    </source>
</evidence>
<dbReference type="PANTHER" id="PTHR13114:SF7">
    <property type="entry name" value="MEDIATOR OF RNA POLYMERASE II TRANSCRIPTION SUBUNIT 17"/>
    <property type="match status" value="1"/>
</dbReference>
<evidence type="ECO:0000256" key="2">
    <source>
        <dbReference type="ARBA" id="ARBA00005635"/>
    </source>
</evidence>
<dbReference type="InterPro" id="IPR019313">
    <property type="entry name" value="Mediator_Med17"/>
</dbReference>
<comment type="subcellular location">
    <subcellularLocation>
        <location evidence="1 8">Nucleus</location>
    </subcellularLocation>
</comment>
<dbReference type="PANTHER" id="PTHR13114">
    <property type="entry name" value="MEDIATOR OF RNA POLYMERASE II TRANSCRIPTION SUBUNIT 17"/>
    <property type="match status" value="1"/>
</dbReference>
<keyword evidence="8" id="KW-0010">Activator</keyword>